<dbReference type="RefSeq" id="WP_121594901.1">
    <property type="nucleotide sequence ID" value="NZ_RCHD01000051.1"/>
</dbReference>
<evidence type="ECO:0000313" key="2">
    <source>
        <dbReference type="Proteomes" id="UP000267166"/>
    </source>
</evidence>
<name>A0A498CTF4_9GAMM</name>
<accession>A0A498CTF4</accession>
<evidence type="ECO:0008006" key="3">
    <source>
        <dbReference type="Google" id="ProtNLM"/>
    </source>
</evidence>
<dbReference type="NCBIfam" id="TIGR01725">
    <property type="entry name" value="phge_HK97_gp10"/>
    <property type="match status" value="1"/>
</dbReference>
<proteinExistence type="predicted"/>
<dbReference type="Proteomes" id="UP000267166">
    <property type="component" value="Unassembled WGS sequence"/>
</dbReference>
<dbReference type="EMBL" id="RCHD01000051">
    <property type="protein sequence ID" value="RLL30735.1"/>
    <property type="molecule type" value="Genomic_DNA"/>
</dbReference>
<organism evidence="1 2">
    <name type="scientific">Acinetobacter cumulans</name>
    <dbReference type="NCBI Taxonomy" id="2136182"/>
    <lineage>
        <taxon>Bacteria</taxon>
        <taxon>Pseudomonadati</taxon>
        <taxon>Pseudomonadota</taxon>
        <taxon>Gammaproteobacteria</taxon>
        <taxon>Moraxellales</taxon>
        <taxon>Moraxellaceae</taxon>
        <taxon>Acinetobacter</taxon>
    </lineage>
</organism>
<reference evidence="1 2" key="1">
    <citation type="submission" date="2018-09" db="EMBL/GenBank/DDBJ databases">
        <title>The draft genome of Acinetobacter sp. strains.</title>
        <authorList>
            <person name="Qin J."/>
            <person name="Feng Y."/>
            <person name="Zong Z."/>
        </authorList>
    </citation>
    <scope>NUCLEOTIDE SEQUENCE [LARGE SCALE GENOMIC DNA]</scope>
    <source>
        <strain evidence="1 2">WCHAc060003</strain>
    </source>
</reference>
<sequence length="151" mass="16520">MSLDVNFHGADELSRKLTKLANAKVAKRIARKAARQAMNIVRDAARVNAKAIDDPESSEKIWKNIAVSGGKTRSQNEIVMRVGVRGGASFSNPVPPTLSGGDTRHWRFKEFPTANSMGTPFLRPALINNVQEATNKFSNVFGAELDKELAK</sequence>
<gene>
    <name evidence="1" type="ORF">D9K80_15625</name>
</gene>
<protein>
    <recommendedName>
        <fullName evidence="3">HK97 gp10 family phage protein</fullName>
    </recommendedName>
</protein>
<dbReference type="Pfam" id="PF04883">
    <property type="entry name" value="HK97-gp10_like"/>
    <property type="match status" value="1"/>
</dbReference>
<evidence type="ECO:0000313" key="1">
    <source>
        <dbReference type="EMBL" id="RLL30735.1"/>
    </source>
</evidence>
<dbReference type="InterPro" id="IPR010064">
    <property type="entry name" value="HK97-gp10_tail"/>
</dbReference>
<comment type="caution">
    <text evidence="1">The sequence shown here is derived from an EMBL/GenBank/DDBJ whole genome shotgun (WGS) entry which is preliminary data.</text>
</comment>
<dbReference type="AlphaFoldDB" id="A0A498CTF4"/>